<keyword evidence="3" id="KW-1133">Transmembrane helix</keyword>
<keyword evidence="3" id="KW-0812">Transmembrane</keyword>
<sequence>MISRGAEDPLKSTELSEGEEEDYDDNMNVIRGEVEPLKEPGYVEDISESLLRTDDACSNGSISSSVATEHEAIWPEDINESKIDEFSPNVADKLLEEINEVKSDEIDGAPPDVADKFPEKSNESKIEEINGVPPHLVDKLSEEINKAKVEEEIHGDFPRVTEKFSYEIELKTKDFGRTYSDSLVEGEEIKENAGDKVKNPLLNEEKETEEKEIVELEEKGTAVREESELIHREERDIIVDREETEQDAEKLQFVNKAKNGERAGFIMEMKSYLKEEGVWQWNLATIVWAWVLVAAVVLAISLLKRRNTGYGISV</sequence>
<dbReference type="HOGENOM" id="CLU_886655_0_0_1"/>
<accession>W1P886</accession>
<evidence type="ECO:0000313" key="5">
    <source>
        <dbReference type="Proteomes" id="UP000017836"/>
    </source>
</evidence>
<protein>
    <submittedName>
        <fullName evidence="4">Uncharacterized protein</fullName>
    </submittedName>
</protein>
<feature type="compositionally biased region" description="Basic and acidic residues" evidence="2">
    <location>
        <begin position="1"/>
        <end position="11"/>
    </location>
</feature>
<feature type="transmembrane region" description="Helical" evidence="3">
    <location>
        <begin position="279"/>
        <end position="303"/>
    </location>
</feature>
<evidence type="ECO:0000313" key="4">
    <source>
        <dbReference type="EMBL" id="ERN03175.1"/>
    </source>
</evidence>
<dbReference type="Proteomes" id="UP000017836">
    <property type="component" value="Unassembled WGS sequence"/>
</dbReference>
<name>W1P886_AMBTC</name>
<dbReference type="AlphaFoldDB" id="W1P886"/>
<feature type="region of interest" description="Disordered" evidence="2">
    <location>
        <begin position="1"/>
        <end position="27"/>
    </location>
</feature>
<keyword evidence="1" id="KW-0175">Coiled coil</keyword>
<feature type="coiled-coil region" evidence="1">
    <location>
        <begin position="199"/>
        <end position="226"/>
    </location>
</feature>
<feature type="region of interest" description="Disordered" evidence="2">
    <location>
        <begin position="103"/>
        <end position="127"/>
    </location>
</feature>
<evidence type="ECO:0000256" key="1">
    <source>
        <dbReference type="SAM" id="Coils"/>
    </source>
</evidence>
<keyword evidence="3" id="KW-0472">Membrane</keyword>
<dbReference type="Gramene" id="ERN03175">
    <property type="protein sequence ID" value="ERN03175"/>
    <property type="gene ID" value="AMTR_s00003p00130450"/>
</dbReference>
<reference evidence="5" key="1">
    <citation type="journal article" date="2013" name="Science">
        <title>The Amborella genome and the evolution of flowering plants.</title>
        <authorList>
            <consortium name="Amborella Genome Project"/>
        </authorList>
    </citation>
    <scope>NUCLEOTIDE SEQUENCE [LARGE SCALE GENOMIC DNA]</scope>
</reference>
<evidence type="ECO:0000256" key="2">
    <source>
        <dbReference type="SAM" id="MobiDB-lite"/>
    </source>
</evidence>
<feature type="compositionally biased region" description="Acidic residues" evidence="2">
    <location>
        <begin position="16"/>
        <end position="25"/>
    </location>
</feature>
<dbReference type="EMBL" id="KI394358">
    <property type="protein sequence ID" value="ERN03175.1"/>
    <property type="molecule type" value="Genomic_DNA"/>
</dbReference>
<evidence type="ECO:0000256" key="3">
    <source>
        <dbReference type="SAM" id="Phobius"/>
    </source>
</evidence>
<organism evidence="4 5">
    <name type="scientific">Amborella trichopoda</name>
    <dbReference type="NCBI Taxonomy" id="13333"/>
    <lineage>
        <taxon>Eukaryota</taxon>
        <taxon>Viridiplantae</taxon>
        <taxon>Streptophyta</taxon>
        <taxon>Embryophyta</taxon>
        <taxon>Tracheophyta</taxon>
        <taxon>Spermatophyta</taxon>
        <taxon>Magnoliopsida</taxon>
        <taxon>Amborellales</taxon>
        <taxon>Amborellaceae</taxon>
        <taxon>Amborella</taxon>
    </lineage>
</organism>
<proteinExistence type="predicted"/>
<feature type="compositionally biased region" description="Basic and acidic residues" evidence="2">
    <location>
        <begin position="113"/>
        <end position="127"/>
    </location>
</feature>
<gene>
    <name evidence="4" type="ORF">AMTR_s00003p00130450</name>
</gene>
<keyword evidence="5" id="KW-1185">Reference proteome</keyword>